<dbReference type="AlphaFoldDB" id="A0A409X9I3"/>
<feature type="compositionally biased region" description="Polar residues" evidence="1">
    <location>
        <begin position="21"/>
        <end position="34"/>
    </location>
</feature>
<evidence type="ECO:0000259" key="2">
    <source>
        <dbReference type="PROSITE" id="PS50030"/>
    </source>
</evidence>
<sequence length="124" mass="13023">MEVIRARVGVENRAQHPPHPTSNSSGKKSRITTSSPPPHILGQLVEMGFSANQAKKALSLTTNGMDVQATLESLLGMGDSGSVPESHGTDAGGIGEEREERGQAAPLPAPPPPQRPERARTRGT</sequence>
<dbReference type="Gene3D" id="1.10.8.10">
    <property type="entry name" value="DNA helicase RuvA subunit, C-terminal domain"/>
    <property type="match status" value="1"/>
</dbReference>
<dbReference type="Proteomes" id="UP000283269">
    <property type="component" value="Unassembled WGS sequence"/>
</dbReference>
<protein>
    <recommendedName>
        <fullName evidence="2">UBA domain-containing protein</fullName>
    </recommendedName>
</protein>
<evidence type="ECO:0000313" key="3">
    <source>
        <dbReference type="EMBL" id="PPQ87426.1"/>
    </source>
</evidence>
<keyword evidence="4" id="KW-1185">Reference proteome</keyword>
<proteinExistence type="predicted"/>
<dbReference type="InterPro" id="IPR015940">
    <property type="entry name" value="UBA"/>
</dbReference>
<evidence type="ECO:0000256" key="1">
    <source>
        <dbReference type="SAM" id="MobiDB-lite"/>
    </source>
</evidence>
<name>A0A409X9I3_PSICY</name>
<dbReference type="OrthoDB" id="1717591at2759"/>
<feature type="region of interest" description="Disordered" evidence="1">
    <location>
        <begin position="1"/>
        <end position="41"/>
    </location>
</feature>
<dbReference type="PROSITE" id="PS50030">
    <property type="entry name" value="UBA"/>
    <property type="match status" value="1"/>
</dbReference>
<feature type="compositionally biased region" description="Basic and acidic residues" evidence="1">
    <location>
        <begin position="1"/>
        <end position="14"/>
    </location>
</feature>
<organism evidence="3 4">
    <name type="scientific">Psilocybe cyanescens</name>
    <dbReference type="NCBI Taxonomy" id="93625"/>
    <lineage>
        <taxon>Eukaryota</taxon>
        <taxon>Fungi</taxon>
        <taxon>Dikarya</taxon>
        <taxon>Basidiomycota</taxon>
        <taxon>Agaricomycotina</taxon>
        <taxon>Agaricomycetes</taxon>
        <taxon>Agaricomycetidae</taxon>
        <taxon>Agaricales</taxon>
        <taxon>Agaricineae</taxon>
        <taxon>Strophariaceae</taxon>
        <taxon>Psilocybe</taxon>
    </lineage>
</organism>
<gene>
    <name evidence="3" type="ORF">CVT25_008122</name>
</gene>
<comment type="caution">
    <text evidence="3">The sequence shown here is derived from an EMBL/GenBank/DDBJ whole genome shotgun (WGS) entry which is preliminary data.</text>
</comment>
<accession>A0A409X9I3</accession>
<dbReference type="InParanoid" id="A0A409X9I3"/>
<dbReference type="Pfam" id="PF22562">
    <property type="entry name" value="UBA_7"/>
    <property type="match status" value="1"/>
</dbReference>
<feature type="region of interest" description="Disordered" evidence="1">
    <location>
        <begin position="72"/>
        <end position="124"/>
    </location>
</feature>
<dbReference type="EMBL" id="NHYD01002283">
    <property type="protein sequence ID" value="PPQ87426.1"/>
    <property type="molecule type" value="Genomic_DNA"/>
</dbReference>
<dbReference type="InterPro" id="IPR009060">
    <property type="entry name" value="UBA-like_sf"/>
</dbReference>
<feature type="compositionally biased region" description="Basic and acidic residues" evidence="1">
    <location>
        <begin position="115"/>
        <end position="124"/>
    </location>
</feature>
<dbReference type="SMART" id="SM00165">
    <property type="entry name" value="UBA"/>
    <property type="match status" value="1"/>
</dbReference>
<evidence type="ECO:0000313" key="4">
    <source>
        <dbReference type="Proteomes" id="UP000283269"/>
    </source>
</evidence>
<dbReference type="SUPFAM" id="SSF46934">
    <property type="entry name" value="UBA-like"/>
    <property type="match status" value="1"/>
</dbReference>
<reference evidence="3 4" key="1">
    <citation type="journal article" date="2018" name="Evol. Lett.">
        <title>Horizontal gene cluster transfer increased hallucinogenic mushroom diversity.</title>
        <authorList>
            <person name="Reynolds H.T."/>
            <person name="Vijayakumar V."/>
            <person name="Gluck-Thaler E."/>
            <person name="Korotkin H.B."/>
            <person name="Matheny P.B."/>
            <person name="Slot J.C."/>
        </authorList>
    </citation>
    <scope>NUCLEOTIDE SEQUENCE [LARGE SCALE GENOMIC DNA]</scope>
    <source>
        <strain evidence="3 4">2631</strain>
    </source>
</reference>
<feature type="domain" description="UBA" evidence="2">
    <location>
        <begin position="35"/>
        <end position="77"/>
    </location>
</feature>